<dbReference type="InterPro" id="IPR001279">
    <property type="entry name" value="Metallo-B-lactamas"/>
</dbReference>
<protein>
    <submittedName>
        <fullName evidence="2">MBL fold metallo-hydrolase</fullName>
    </submittedName>
</protein>
<reference evidence="2 3" key="1">
    <citation type="submission" date="2024-09" db="EMBL/GenBank/DDBJ databases">
        <authorList>
            <person name="Sun Q."/>
            <person name="Mori K."/>
        </authorList>
    </citation>
    <scope>NUCLEOTIDE SEQUENCE [LARGE SCALE GENOMIC DNA]</scope>
    <source>
        <strain evidence="2 3">TBRC 1432</strain>
    </source>
</reference>
<dbReference type="PANTHER" id="PTHR43223:SF1">
    <property type="entry name" value="ALKYL_ARYL-SULFATASE BDS1"/>
    <property type="match status" value="1"/>
</dbReference>
<keyword evidence="3" id="KW-1185">Reference proteome</keyword>
<dbReference type="InterPro" id="IPR052195">
    <property type="entry name" value="Bact_Alkyl/Aryl-Sulfatase"/>
</dbReference>
<dbReference type="InterPro" id="IPR036866">
    <property type="entry name" value="RibonucZ/Hydroxyglut_hydro"/>
</dbReference>
<dbReference type="SUPFAM" id="SSF48452">
    <property type="entry name" value="TPR-like"/>
    <property type="match status" value="1"/>
</dbReference>
<evidence type="ECO:0000313" key="3">
    <source>
        <dbReference type="Proteomes" id="UP001589810"/>
    </source>
</evidence>
<evidence type="ECO:0000313" key="2">
    <source>
        <dbReference type="EMBL" id="MFC0542768.1"/>
    </source>
</evidence>
<sequence>MLALIGQLAAARRDDEAYELFAELSGQRPGDPLLLAAAGLFQARLMDGRLADALDKLDKAVAAGPGLPNYFRGLVLTQLPVQLGRTDDAIADLEFVTALHDFPIGLRRAALRAVGNAYRVAGRTEDSATALRKVGLTAESDLPELTIDYWMTEADGFRFTPPAVREFADRVFVAQGYDFADIAFVATDSSLVAIDAGSTEDNARAALQAVAAHTALPLSHVIITHGHFDHVGGLNALLGHGVQVIAQSGLAEEIEHQNDVPLLWKRFMPAGAEHRVQAAPDHLVTEPETVTIGGVDFHLIPVHGGETDDALLVDVPERGVTFVGDVLMPYLGAPFFAEGSAEGLIDTLRTVEDLGPRLLIHGHPTLTANFTVGVIPALRIAFDDLYQVIRADIRAGATVFDMLDRNHLPAVLRDNPDVVLPYLIMRDNMIRRVHRQRTGYWQPDLDSIDPVTPSAWAAVLDLLTGGDESVYTRVIRDLLDRDDLPPALRLADLALRTNPASTTIAELRQETLLRLVERNQALAPFKFIIYSELAGVTVPALRD</sequence>
<comment type="caution">
    <text evidence="2">The sequence shown here is derived from an EMBL/GenBank/DDBJ whole genome shotgun (WGS) entry which is preliminary data.</text>
</comment>
<accession>A0ABV6MR27</accession>
<dbReference type="Pfam" id="PF00753">
    <property type="entry name" value="Lactamase_B"/>
    <property type="match status" value="1"/>
</dbReference>
<dbReference type="RefSeq" id="WP_379794022.1">
    <property type="nucleotide sequence ID" value="NZ_JBHLUD010000004.1"/>
</dbReference>
<name>A0ABV6MR27_9PSEU</name>
<proteinExistence type="predicted"/>
<dbReference type="SMART" id="SM00849">
    <property type="entry name" value="Lactamase_B"/>
    <property type="match status" value="1"/>
</dbReference>
<evidence type="ECO:0000259" key="1">
    <source>
        <dbReference type="SMART" id="SM00849"/>
    </source>
</evidence>
<dbReference type="PANTHER" id="PTHR43223">
    <property type="entry name" value="ALKYL/ARYL-SULFATASE"/>
    <property type="match status" value="1"/>
</dbReference>
<dbReference type="Gene3D" id="1.25.40.10">
    <property type="entry name" value="Tetratricopeptide repeat domain"/>
    <property type="match status" value="1"/>
</dbReference>
<dbReference type="SUPFAM" id="SSF56281">
    <property type="entry name" value="Metallo-hydrolase/oxidoreductase"/>
    <property type="match status" value="1"/>
</dbReference>
<dbReference type="EMBL" id="JBHLUD010000004">
    <property type="protein sequence ID" value="MFC0542768.1"/>
    <property type="molecule type" value="Genomic_DNA"/>
</dbReference>
<gene>
    <name evidence="2" type="ORF">ACFFH7_14820</name>
</gene>
<dbReference type="Gene3D" id="1.25.40.880">
    <property type="entry name" value="Alkyl sulfatase, dimerisation domain"/>
    <property type="match status" value="1"/>
</dbReference>
<dbReference type="Proteomes" id="UP001589810">
    <property type="component" value="Unassembled WGS sequence"/>
</dbReference>
<dbReference type="InterPro" id="IPR038536">
    <property type="entry name" value="Alkyl/aryl-sulf_dimr_sf"/>
</dbReference>
<organism evidence="2 3">
    <name type="scientific">Kutzneria chonburiensis</name>
    <dbReference type="NCBI Taxonomy" id="1483604"/>
    <lineage>
        <taxon>Bacteria</taxon>
        <taxon>Bacillati</taxon>
        <taxon>Actinomycetota</taxon>
        <taxon>Actinomycetes</taxon>
        <taxon>Pseudonocardiales</taxon>
        <taxon>Pseudonocardiaceae</taxon>
        <taxon>Kutzneria</taxon>
    </lineage>
</organism>
<feature type="domain" description="Metallo-beta-lactamase" evidence="1">
    <location>
        <begin position="179"/>
        <end position="363"/>
    </location>
</feature>
<dbReference type="Gene3D" id="3.60.15.10">
    <property type="entry name" value="Ribonuclease Z/Hydroxyacylglutathione hydrolase-like"/>
    <property type="match status" value="1"/>
</dbReference>
<dbReference type="InterPro" id="IPR011990">
    <property type="entry name" value="TPR-like_helical_dom_sf"/>
</dbReference>